<feature type="region of interest" description="Disordered" evidence="1">
    <location>
        <begin position="131"/>
        <end position="155"/>
    </location>
</feature>
<sequence>MVYTAPPSPLKIIADSAKIIPVAPAFPSLPDPVLRGVIEVAWQSLTSTRQNAFSLLGKLTRTQQRLSSDLGFQQEEDNLMATQMWADDVLNVAWQVIMKAGRLVDEVDFLLPRLEQANDVPSEQMERMHMDELSGNESEKHNAAPGDEIENNEML</sequence>
<evidence type="ECO:0000313" key="2">
    <source>
        <dbReference type="EMBL" id="KAJ4406534.1"/>
    </source>
</evidence>
<reference evidence="2" key="1">
    <citation type="submission" date="2022-10" db="EMBL/GenBank/DDBJ databases">
        <title>Tapping the CABI collections for fungal endophytes: first genome assemblies for Collariella, Neodidymelliopsis, Ascochyta clinopodiicola, Didymella pomorum, Didymosphaeria variabile, Neocosmospora piperis and Neocucurbitaria cava.</title>
        <authorList>
            <person name="Hill R."/>
        </authorList>
    </citation>
    <scope>NUCLEOTIDE SEQUENCE</scope>
    <source>
        <strain evidence="2">IMI 355091</strain>
    </source>
</reference>
<dbReference type="AlphaFoldDB" id="A0A9W8ZGQ1"/>
<evidence type="ECO:0000256" key="1">
    <source>
        <dbReference type="SAM" id="MobiDB-lite"/>
    </source>
</evidence>
<comment type="caution">
    <text evidence="2">The sequence shown here is derived from an EMBL/GenBank/DDBJ whole genome shotgun (WGS) entry which is preliminary data.</text>
</comment>
<dbReference type="OrthoDB" id="3799072at2759"/>
<protein>
    <submittedName>
        <fullName evidence="2">Uncharacterized protein</fullName>
    </submittedName>
</protein>
<organism evidence="2 3">
    <name type="scientific">Didymella pomorum</name>
    <dbReference type="NCBI Taxonomy" id="749634"/>
    <lineage>
        <taxon>Eukaryota</taxon>
        <taxon>Fungi</taxon>
        <taxon>Dikarya</taxon>
        <taxon>Ascomycota</taxon>
        <taxon>Pezizomycotina</taxon>
        <taxon>Dothideomycetes</taxon>
        <taxon>Pleosporomycetidae</taxon>
        <taxon>Pleosporales</taxon>
        <taxon>Pleosporineae</taxon>
        <taxon>Didymellaceae</taxon>
        <taxon>Didymella</taxon>
    </lineage>
</organism>
<proteinExistence type="predicted"/>
<gene>
    <name evidence="2" type="ORF">N0V91_004476</name>
</gene>
<keyword evidence="3" id="KW-1185">Reference proteome</keyword>
<name>A0A9W8ZGQ1_9PLEO</name>
<accession>A0A9W8ZGQ1</accession>
<evidence type="ECO:0000313" key="3">
    <source>
        <dbReference type="Proteomes" id="UP001140510"/>
    </source>
</evidence>
<dbReference type="Proteomes" id="UP001140510">
    <property type="component" value="Unassembled WGS sequence"/>
</dbReference>
<feature type="compositionally biased region" description="Basic and acidic residues" evidence="1">
    <location>
        <begin position="131"/>
        <end position="142"/>
    </location>
</feature>
<dbReference type="EMBL" id="JAPEVA010000026">
    <property type="protein sequence ID" value="KAJ4406534.1"/>
    <property type="molecule type" value="Genomic_DNA"/>
</dbReference>